<keyword evidence="2" id="KW-0378">Hydrolase</keyword>
<reference evidence="6" key="1">
    <citation type="submission" date="2023-10" db="EMBL/GenBank/DDBJ databases">
        <title>Chromosome-level genome of the transformable northern wattle, Acacia crassicarpa.</title>
        <authorList>
            <person name="Massaro I."/>
            <person name="Sinha N.R."/>
            <person name="Poethig S."/>
            <person name="Leichty A.R."/>
        </authorList>
    </citation>
    <scope>NUCLEOTIDE SEQUENCE</scope>
    <source>
        <strain evidence="6">Acra3RX</strain>
        <tissue evidence="6">Leaf</tissue>
    </source>
</reference>
<dbReference type="AlphaFoldDB" id="A0AAE1JSF1"/>
<dbReference type="EMBL" id="JAWXYG010000004">
    <property type="protein sequence ID" value="KAK4275985.1"/>
    <property type="molecule type" value="Genomic_DNA"/>
</dbReference>
<organism evidence="6 7">
    <name type="scientific">Acacia crassicarpa</name>
    <name type="common">northern wattle</name>
    <dbReference type="NCBI Taxonomy" id="499986"/>
    <lineage>
        <taxon>Eukaryota</taxon>
        <taxon>Viridiplantae</taxon>
        <taxon>Streptophyta</taxon>
        <taxon>Embryophyta</taxon>
        <taxon>Tracheophyta</taxon>
        <taxon>Spermatophyta</taxon>
        <taxon>Magnoliopsida</taxon>
        <taxon>eudicotyledons</taxon>
        <taxon>Gunneridae</taxon>
        <taxon>Pentapetalae</taxon>
        <taxon>rosids</taxon>
        <taxon>fabids</taxon>
        <taxon>Fabales</taxon>
        <taxon>Fabaceae</taxon>
        <taxon>Caesalpinioideae</taxon>
        <taxon>mimosoid clade</taxon>
        <taxon>Acacieae</taxon>
        <taxon>Acacia</taxon>
    </lineage>
</organism>
<dbReference type="InterPro" id="IPR035897">
    <property type="entry name" value="Toll_tir_struct_dom_sf"/>
</dbReference>
<proteinExistence type="predicted"/>
<evidence type="ECO:0000256" key="1">
    <source>
        <dbReference type="ARBA" id="ARBA00011982"/>
    </source>
</evidence>
<comment type="catalytic activity">
    <reaction evidence="4">
        <text>NAD(+) + H2O = ADP-D-ribose + nicotinamide + H(+)</text>
        <dbReference type="Rhea" id="RHEA:16301"/>
        <dbReference type="ChEBI" id="CHEBI:15377"/>
        <dbReference type="ChEBI" id="CHEBI:15378"/>
        <dbReference type="ChEBI" id="CHEBI:17154"/>
        <dbReference type="ChEBI" id="CHEBI:57540"/>
        <dbReference type="ChEBI" id="CHEBI:57967"/>
        <dbReference type="EC" id="3.2.2.6"/>
    </reaction>
    <physiologicalReaction direction="left-to-right" evidence="4">
        <dbReference type="Rhea" id="RHEA:16302"/>
    </physiologicalReaction>
</comment>
<accession>A0AAE1JSF1</accession>
<feature type="domain" description="TIR" evidence="5">
    <location>
        <begin position="21"/>
        <end position="168"/>
    </location>
</feature>
<dbReference type="SMART" id="SM00255">
    <property type="entry name" value="TIR"/>
    <property type="match status" value="1"/>
</dbReference>
<evidence type="ECO:0000256" key="2">
    <source>
        <dbReference type="ARBA" id="ARBA00022801"/>
    </source>
</evidence>
<keyword evidence="3" id="KW-0520">NAD</keyword>
<evidence type="ECO:0000259" key="5">
    <source>
        <dbReference type="PROSITE" id="PS50104"/>
    </source>
</evidence>
<dbReference type="FunFam" id="3.40.50.10140:FF:000007">
    <property type="entry name" value="Disease resistance protein (TIR-NBS-LRR class)"/>
    <property type="match status" value="1"/>
</dbReference>
<name>A0AAE1JSF1_9FABA</name>
<sequence>MAFDDYGHEYSSSCSSSSRRHKYDVFLSFRGEDTRKSFTDHLYAALHGSGLITFRDEEDLDRGQDIKPSLLQAIVESFSAIVVVSKNYATLTWCLDELLKILHSKKVLGLHVFPIFYGVDPSDVRHQTESFAKAFEEHEQKFAHGKVQRWRDALREVANLAGWSSENW</sequence>
<dbReference type="EC" id="3.2.2.6" evidence="1"/>
<dbReference type="InterPro" id="IPR000157">
    <property type="entry name" value="TIR_dom"/>
</dbReference>
<gene>
    <name evidence="6" type="ORF">QN277_018989</name>
</gene>
<dbReference type="Pfam" id="PF01582">
    <property type="entry name" value="TIR"/>
    <property type="match status" value="1"/>
</dbReference>
<evidence type="ECO:0000256" key="4">
    <source>
        <dbReference type="ARBA" id="ARBA00047304"/>
    </source>
</evidence>
<evidence type="ECO:0000256" key="3">
    <source>
        <dbReference type="ARBA" id="ARBA00023027"/>
    </source>
</evidence>
<keyword evidence="7" id="KW-1185">Reference proteome</keyword>
<evidence type="ECO:0000313" key="6">
    <source>
        <dbReference type="EMBL" id="KAK4275985.1"/>
    </source>
</evidence>
<dbReference type="Proteomes" id="UP001293593">
    <property type="component" value="Unassembled WGS sequence"/>
</dbReference>
<dbReference type="SUPFAM" id="SSF52200">
    <property type="entry name" value="Toll/Interleukin receptor TIR domain"/>
    <property type="match status" value="1"/>
</dbReference>
<protein>
    <recommendedName>
        <fullName evidence="1">ADP-ribosyl cyclase/cyclic ADP-ribose hydrolase</fullName>
        <ecNumber evidence="1">3.2.2.6</ecNumber>
    </recommendedName>
</protein>
<dbReference type="PROSITE" id="PS50104">
    <property type="entry name" value="TIR"/>
    <property type="match status" value="1"/>
</dbReference>
<dbReference type="PANTHER" id="PTHR32009:SF39">
    <property type="entry name" value="TIR DOMAIN-CONTAINING PROTEIN"/>
    <property type="match status" value="1"/>
</dbReference>
<dbReference type="GO" id="GO:0061809">
    <property type="term" value="F:NAD+ nucleosidase activity, cyclic ADP-ribose generating"/>
    <property type="evidence" value="ECO:0007669"/>
    <property type="project" value="UniProtKB-EC"/>
</dbReference>
<dbReference type="Gene3D" id="3.40.50.10140">
    <property type="entry name" value="Toll/interleukin-1 receptor homology (TIR) domain"/>
    <property type="match status" value="1"/>
</dbReference>
<comment type="caution">
    <text evidence="6">The sequence shown here is derived from an EMBL/GenBank/DDBJ whole genome shotgun (WGS) entry which is preliminary data.</text>
</comment>
<dbReference type="PANTHER" id="PTHR32009">
    <property type="entry name" value="TMV RESISTANCE PROTEIN N-LIKE"/>
    <property type="match status" value="1"/>
</dbReference>
<evidence type="ECO:0000313" key="7">
    <source>
        <dbReference type="Proteomes" id="UP001293593"/>
    </source>
</evidence>
<dbReference type="GO" id="GO:0007165">
    <property type="term" value="P:signal transduction"/>
    <property type="evidence" value="ECO:0007669"/>
    <property type="project" value="InterPro"/>
</dbReference>